<proteinExistence type="predicted"/>
<keyword evidence="2" id="KW-1185">Reference proteome</keyword>
<accession>A0ACB0IAF4</accession>
<dbReference type="Proteomes" id="UP001177021">
    <property type="component" value="Unassembled WGS sequence"/>
</dbReference>
<gene>
    <name evidence="1" type="ORF">MILVUS5_LOCUS1259</name>
</gene>
<comment type="caution">
    <text evidence="1">The sequence shown here is derived from an EMBL/GenBank/DDBJ whole genome shotgun (WGS) entry which is preliminary data.</text>
</comment>
<protein>
    <submittedName>
        <fullName evidence="1">Uncharacterized protein</fullName>
    </submittedName>
</protein>
<evidence type="ECO:0000313" key="2">
    <source>
        <dbReference type="Proteomes" id="UP001177021"/>
    </source>
</evidence>
<dbReference type="EMBL" id="CASHSV030000001">
    <property type="protein sequence ID" value="CAJ2629223.1"/>
    <property type="molecule type" value="Genomic_DNA"/>
</dbReference>
<name>A0ACB0IAF4_TRIPR</name>
<reference evidence="1" key="1">
    <citation type="submission" date="2023-10" db="EMBL/GenBank/DDBJ databases">
        <authorList>
            <person name="Rodriguez Cubillos JULIANA M."/>
            <person name="De Vega J."/>
        </authorList>
    </citation>
    <scope>NUCLEOTIDE SEQUENCE</scope>
</reference>
<sequence length="517" mass="58239">MALPPPSQDRPPDPHQASNQKCSFRDKLLGNQAPVPRRETVDLIGKNLFRIEFEDGDRRRPRCYADDSVLKDLWLPWQHAIIVKLLGKNIGFVTMRDRLRAVWKLTSDIDMLDIGHGFFMVKFDLEADREKVINGGPWMIFDHYVAIRPWTTDFIASQVKINKTLVWIRFPNLGMEYYDESLLLALATAVGRPIKVDIRTLDASRGKFARVCIEIDLDKPVVGKVWFRDFWYHVEYEGLHLLCKRCGVYGHVARNCVTTPTGTESTSTKENTGGTTGGTPSTMGTPISTPAESPAMVTAVNAPENSGEDLYGEWLVVNRKKYNNNGRNSRANLHGDKAESKENKKFPNKIHKLATCMDDDKFDVSGAQLHIMGSKFHPGESSILPKVWTKTKNKRARGMGQREIESNKPNPTTKRGNGLKKQISFSPHQNKMILARPGRLEQSKAPTQENHHTQLQTQSVTFVGNMGQEKNQSEILVKLPKPPDPATTAGGRNEAISLNAVEDDEEEMQVENPPHRQ</sequence>
<evidence type="ECO:0000313" key="1">
    <source>
        <dbReference type="EMBL" id="CAJ2629223.1"/>
    </source>
</evidence>
<organism evidence="1 2">
    <name type="scientific">Trifolium pratense</name>
    <name type="common">Red clover</name>
    <dbReference type="NCBI Taxonomy" id="57577"/>
    <lineage>
        <taxon>Eukaryota</taxon>
        <taxon>Viridiplantae</taxon>
        <taxon>Streptophyta</taxon>
        <taxon>Embryophyta</taxon>
        <taxon>Tracheophyta</taxon>
        <taxon>Spermatophyta</taxon>
        <taxon>Magnoliopsida</taxon>
        <taxon>eudicotyledons</taxon>
        <taxon>Gunneridae</taxon>
        <taxon>Pentapetalae</taxon>
        <taxon>rosids</taxon>
        <taxon>fabids</taxon>
        <taxon>Fabales</taxon>
        <taxon>Fabaceae</taxon>
        <taxon>Papilionoideae</taxon>
        <taxon>50 kb inversion clade</taxon>
        <taxon>NPAAA clade</taxon>
        <taxon>Hologalegina</taxon>
        <taxon>IRL clade</taxon>
        <taxon>Trifolieae</taxon>
        <taxon>Trifolium</taxon>
    </lineage>
</organism>